<dbReference type="AlphaFoldDB" id="A0A8W7PCV7"/>
<evidence type="ECO:0000313" key="1">
    <source>
        <dbReference type="EnsemblMetazoa" id="ACOM029762-PA.1"/>
    </source>
</evidence>
<dbReference type="EnsemblMetazoa" id="ACOM029762-RA">
    <property type="protein sequence ID" value="ACOM029762-PA.1"/>
    <property type="gene ID" value="ACOM029762"/>
</dbReference>
<organism evidence="1">
    <name type="scientific">Anopheles coluzzii</name>
    <name type="common">African malaria mosquito</name>
    <dbReference type="NCBI Taxonomy" id="1518534"/>
    <lineage>
        <taxon>Eukaryota</taxon>
        <taxon>Metazoa</taxon>
        <taxon>Ecdysozoa</taxon>
        <taxon>Arthropoda</taxon>
        <taxon>Hexapoda</taxon>
        <taxon>Insecta</taxon>
        <taxon>Pterygota</taxon>
        <taxon>Neoptera</taxon>
        <taxon>Endopterygota</taxon>
        <taxon>Diptera</taxon>
        <taxon>Nematocera</taxon>
        <taxon>Culicoidea</taxon>
        <taxon>Culicidae</taxon>
        <taxon>Anophelinae</taxon>
        <taxon>Anopheles</taxon>
    </lineage>
</organism>
<accession>A0A8W7PCV7</accession>
<name>A0A8W7PCV7_ANOCL</name>
<sequence length="121" mass="14473">MESIEMVPTTNLEADHHREFVSRQKYDQLLEDYNKLKESKRTRTTTPEHDQDVLEAYLTRINRFECLMRELQEDFLQMKASVCARTLGNEPARKTHQRFRRDEDSAINYVMTIVHPKSRTN</sequence>
<protein>
    <submittedName>
        <fullName evidence="1">Uncharacterized protein</fullName>
    </submittedName>
</protein>
<proteinExistence type="predicted"/>
<reference evidence="1" key="1">
    <citation type="submission" date="2022-08" db="UniProtKB">
        <authorList>
            <consortium name="EnsemblMetazoa"/>
        </authorList>
    </citation>
    <scope>IDENTIFICATION</scope>
</reference>
<dbReference type="Proteomes" id="UP000075882">
    <property type="component" value="Unassembled WGS sequence"/>
</dbReference>